<feature type="domain" description="Helix-hairpin-helix DNA-binding motif class 1" evidence="2">
    <location>
        <begin position="180"/>
        <end position="199"/>
    </location>
</feature>
<dbReference type="InterPro" id="IPR019554">
    <property type="entry name" value="Soluble_ligand-bd"/>
</dbReference>
<accession>A0A6J7KHU4</accession>
<dbReference type="InterPro" id="IPR010994">
    <property type="entry name" value="RuvA_2-like"/>
</dbReference>
<evidence type="ECO:0000256" key="1">
    <source>
        <dbReference type="SAM" id="Phobius"/>
    </source>
</evidence>
<dbReference type="Gene3D" id="1.10.150.320">
    <property type="entry name" value="Photosystem II 12 kDa extrinsic protein"/>
    <property type="match status" value="1"/>
</dbReference>
<dbReference type="InterPro" id="IPR051675">
    <property type="entry name" value="Endo/Exo/Phosphatase_dom_1"/>
</dbReference>
<evidence type="ECO:0000259" key="2">
    <source>
        <dbReference type="SMART" id="SM00278"/>
    </source>
</evidence>
<feature type="transmembrane region" description="Helical" evidence="1">
    <location>
        <begin position="28"/>
        <end position="49"/>
    </location>
</feature>
<dbReference type="GO" id="GO:0003677">
    <property type="term" value="F:DNA binding"/>
    <property type="evidence" value="ECO:0007669"/>
    <property type="project" value="InterPro"/>
</dbReference>
<feature type="domain" description="Helix-hairpin-helix DNA-binding motif class 1" evidence="2">
    <location>
        <begin position="210"/>
        <end position="229"/>
    </location>
</feature>
<dbReference type="InterPro" id="IPR003583">
    <property type="entry name" value="Hlx-hairpin-Hlx_DNA-bd_motif"/>
</dbReference>
<dbReference type="SMART" id="SM00278">
    <property type="entry name" value="HhH1"/>
    <property type="match status" value="2"/>
</dbReference>
<dbReference type="GO" id="GO:0006281">
    <property type="term" value="P:DNA repair"/>
    <property type="evidence" value="ECO:0007669"/>
    <property type="project" value="InterPro"/>
</dbReference>
<protein>
    <submittedName>
        <fullName evidence="3">Unannotated protein</fullName>
    </submittedName>
</protein>
<dbReference type="GO" id="GO:0015627">
    <property type="term" value="C:type II protein secretion system complex"/>
    <property type="evidence" value="ECO:0007669"/>
    <property type="project" value="TreeGrafter"/>
</dbReference>
<dbReference type="Pfam" id="PF10531">
    <property type="entry name" value="SLBB"/>
    <property type="match status" value="1"/>
</dbReference>
<dbReference type="GO" id="GO:0015628">
    <property type="term" value="P:protein secretion by the type II secretion system"/>
    <property type="evidence" value="ECO:0007669"/>
    <property type="project" value="TreeGrafter"/>
</dbReference>
<dbReference type="AlphaFoldDB" id="A0A6J7KHU4"/>
<keyword evidence="1" id="KW-0812">Transmembrane</keyword>
<organism evidence="3">
    <name type="scientific">freshwater metagenome</name>
    <dbReference type="NCBI Taxonomy" id="449393"/>
    <lineage>
        <taxon>unclassified sequences</taxon>
        <taxon>metagenomes</taxon>
        <taxon>ecological metagenomes</taxon>
    </lineage>
</organism>
<keyword evidence="1" id="KW-0472">Membrane</keyword>
<proteinExistence type="predicted"/>
<gene>
    <name evidence="3" type="ORF">UFOPK3773_01671</name>
</gene>
<dbReference type="SUPFAM" id="SSF47781">
    <property type="entry name" value="RuvA domain 2-like"/>
    <property type="match status" value="1"/>
</dbReference>
<dbReference type="Gene3D" id="3.10.560.10">
    <property type="entry name" value="Outer membrane lipoprotein wza domain like"/>
    <property type="match status" value="1"/>
</dbReference>
<dbReference type="Pfam" id="PF12836">
    <property type="entry name" value="HHH_3"/>
    <property type="match status" value="1"/>
</dbReference>
<name>A0A6J7KHU4_9ZZZZ</name>
<dbReference type="PANTHER" id="PTHR21180">
    <property type="entry name" value="ENDONUCLEASE/EXONUCLEASE/PHOSPHATASE FAMILY DOMAIN-CONTAINING PROTEIN 1"/>
    <property type="match status" value="1"/>
</dbReference>
<dbReference type="PANTHER" id="PTHR21180:SF32">
    <property type="entry name" value="ENDONUCLEASE_EXONUCLEASE_PHOSPHATASE FAMILY DOMAIN-CONTAINING PROTEIN 1"/>
    <property type="match status" value="1"/>
</dbReference>
<dbReference type="EMBL" id="CAFBNF010000217">
    <property type="protein sequence ID" value="CAB4955700.1"/>
    <property type="molecule type" value="Genomic_DNA"/>
</dbReference>
<reference evidence="3" key="1">
    <citation type="submission" date="2020-05" db="EMBL/GenBank/DDBJ databases">
        <authorList>
            <person name="Chiriac C."/>
            <person name="Salcher M."/>
            <person name="Ghai R."/>
            <person name="Kavagutti S V."/>
        </authorList>
    </citation>
    <scope>NUCLEOTIDE SEQUENCE</scope>
</reference>
<evidence type="ECO:0000313" key="3">
    <source>
        <dbReference type="EMBL" id="CAB4955700.1"/>
    </source>
</evidence>
<keyword evidence="1" id="KW-1133">Transmembrane helix</keyword>
<sequence length="232" mass="23628">MADHSAPPASLPGGGWVPRVAGRGLTPVAAVGLVLVLVCALLLAGLWWWQSRVRPAELPSVLTRGPAVAPTGGPMPTSSPGPAPRPLVVVHVVGLVVRPGVVRLPEGSRVADAIRAAGGLRRDARGIRLNLARRLVDGEQVVVARGVVAAGPGQGVADVPASSSSGGVDAPLDLNSATLEQLESLPGVGPVLAGRIVEWRVAHGRFSSVEELGEVTGVGDKTLANLAPRLRV</sequence>